<dbReference type="AlphaFoldDB" id="A0A059DWU2"/>
<dbReference type="Gene3D" id="3.30.70.270">
    <property type="match status" value="1"/>
</dbReference>
<dbReference type="Gene3D" id="3.20.20.450">
    <property type="entry name" value="EAL domain"/>
    <property type="match status" value="1"/>
</dbReference>
<name>A0A059DWU2_9PROT</name>
<dbReference type="InterPro" id="IPR001633">
    <property type="entry name" value="EAL_dom"/>
</dbReference>
<comment type="caution">
    <text evidence="4">The sequence shown here is derived from an EMBL/GenBank/DDBJ whole genome shotgun (WGS) entry which is preliminary data.</text>
</comment>
<dbReference type="Pfam" id="PF00563">
    <property type="entry name" value="EAL"/>
    <property type="match status" value="1"/>
</dbReference>
<reference evidence="4 5" key="1">
    <citation type="journal article" date="2014" name="Antonie Van Leeuwenhoek">
        <title>Hyphomonas beringensis sp. nov. and Hyphomonas chukchiensis sp. nov., isolated from surface seawater of the Bering Sea and Chukchi Sea.</title>
        <authorList>
            <person name="Li C."/>
            <person name="Lai Q."/>
            <person name="Li G."/>
            <person name="Dong C."/>
            <person name="Wang J."/>
            <person name="Liao Y."/>
            <person name="Shao Z."/>
        </authorList>
    </citation>
    <scope>NUCLEOTIDE SEQUENCE [LARGE SCALE GENOMIC DNA]</scope>
    <source>
        <strain evidence="4 5">22II1-22F38</strain>
    </source>
</reference>
<dbReference type="Proteomes" id="UP000024547">
    <property type="component" value="Unassembled WGS sequence"/>
</dbReference>
<dbReference type="NCBIfam" id="TIGR00254">
    <property type="entry name" value="GGDEF"/>
    <property type="match status" value="1"/>
</dbReference>
<evidence type="ECO:0000256" key="1">
    <source>
        <dbReference type="SAM" id="Phobius"/>
    </source>
</evidence>
<dbReference type="EMBL" id="AWFH01000063">
    <property type="protein sequence ID" value="KCZ57838.1"/>
    <property type="molecule type" value="Genomic_DNA"/>
</dbReference>
<evidence type="ECO:0000259" key="2">
    <source>
        <dbReference type="PROSITE" id="PS50883"/>
    </source>
</evidence>
<keyword evidence="5" id="KW-1185">Reference proteome</keyword>
<sequence length="670" mass="74327">MQRISDIKHYRAMLHNARSMDEAVMMEQIRATTQNLPALYVMLCVAAFSLGLCFLEAAPLYLTLGIPAFFIVGSILRISHWQMSQADFTDPDKAKRDFRAMEIGSVTIFIVLGGWICLLFPYAEGARETQLALFTGLIGPVGMMCSMPRPRIVAIGLIGTLFVFSALFVLAHPASYSFIVVPMAVSYLVFFKVSYAHKQRIVESVNLHSELVSENERASGLAESNRFLALSDTLTGLPNRRRFFEQINLFFDRCPDGEMPIVGLVDLDGFKPLNDVFGHSAGDAVLVETAARLKTAVARRGGVVARLGGDEFAYVLPWDMCRKDVLDFSEELVKQVGHPVILPSGDTSRVSASIGLSSRGFEVASAKDLLEQADFALFRAKEQAAGAVVEFSSRHAESKRREVLVHQAFKNARLDREIHLVFQPIIDTHDGTISRCEALARWDSPEIGMVPPGEFVPIAEKAGMTQEMTLAVFRKVIAQLKVWPDNACIAVNLSAQDVNSQQCTDLMASMLIRQPPSLRKRISIEVTETSLLTDFTEVHKNLMKFRELGVKIALDDFGTGFSSLRYLQELEFDIVKIDRSFVSSIESNDKSFGLVRTISRLCRSLSIACVAEGVETREELEHVRAAGCHLVQGFYFSTPLTAEKMLPYLTGEESFEGMGTLVPVPRRDVA</sequence>
<protein>
    <recommendedName>
        <fullName evidence="6">GGDEF-domain containing protein</fullName>
    </recommendedName>
</protein>
<dbReference type="PROSITE" id="PS50887">
    <property type="entry name" value="GGDEF"/>
    <property type="match status" value="1"/>
</dbReference>
<feature type="domain" description="EAL" evidence="2">
    <location>
        <begin position="402"/>
        <end position="653"/>
    </location>
</feature>
<dbReference type="PROSITE" id="PS50883">
    <property type="entry name" value="EAL"/>
    <property type="match status" value="1"/>
</dbReference>
<dbReference type="CDD" id="cd01948">
    <property type="entry name" value="EAL"/>
    <property type="match status" value="1"/>
</dbReference>
<accession>A0A059DWU2</accession>
<feature type="transmembrane region" description="Helical" evidence="1">
    <location>
        <begin position="152"/>
        <end position="170"/>
    </location>
</feature>
<dbReference type="SMART" id="SM00267">
    <property type="entry name" value="GGDEF"/>
    <property type="match status" value="1"/>
</dbReference>
<dbReference type="Pfam" id="PF00990">
    <property type="entry name" value="GGDEF"/>
    <property type="match status" value="1"/>
</dbReference>
<dbReference type="SMART" id="SM00052">
    <property type="entry name" value="EAL"/>
    <property type="match status" value="1"/>
</dbReference>
<keyword evidence="1" id="KW-0812">Transmembrane</keyword>
<gene>
    <name evidence="4" type="ORF">HY36_11720</name>
</gene>
<dbReference type="InterPro" id="IPR043128">
    <property type="entry name" value="Rev_trsase/Diguanyl_cyclase"/>
</dbReference>
<dbReference type="InterPro" id="IPR029787">
    <property type="entry name" value="Nucleotide_cyclase"/>
</dbReference>
<feature type="transmembrane region" description="Helical" evidence="1">
    <location>
        <begin position="35"/>
        <end position="54"/>
    </location>
</feature>
<evidence type="ECO:0000313" key="5">
    <source>
        <dbReference type="Proteomes" id="UP000024547"/>
    </source>
</evidence>
<organism evidence="4 5">
    <name type="scientific">Hyphomonas atlantica</name>
    <dbReference type="NCBI Taxonomy" id="1280948"/>
    <lineage>
        <taxon>Bacteria</taxon>
        <taxon>Pseudomonadati</taxon>
        <taxon>Pseudomonadota</taxon>
        <taxon>Alphaproteobacteria</taxon>
        <taxon>Hyphomonadales</taxon>
        <taxon>Hyphomonadaceae</taxon>
        <taxon>Hyphomonas</taxon>
    </lineage>
</organism>
<evidence type="ECO:0008006" key="6">
    <source>
        <dbReference type="Google" id="ProtNLM"/>
    </source>
</evidence>
<dbReference type="eggNOG" id="COG5001">
    <property type="taxonomic scope" value="Bacteria"/>
</dbReference>
<dbReference type="InterPro" id="IPR050706">
    <property type="entry name" value="Cyclic-di-GMP_PDE-like"/>
</dbReference>
<dbReference type="InterPro" id="IPR000160">
    <property type="entry name" value="GGDEF_dom"/>
</dbReference>
<feature type="transmembrane region" description="Helical" evidence="1">
    <location>
        <begin position="100"/>
        <end position="123"/>
    </location>
</feature>
<dbReference type="InterPro" id="IPR035919">
    <property type="entry name" value="EAL_sf"/>
</dbReference>
<proteinExistence type="predicted"/>
<feature type="transmembrane region" description="Helical" evidence="1">
    <location>
        <begin position="60"/>
        <end position="79"/>
    </location>
</feature>
<keyword evidence="1" id="KW-0472">Membrane</keyword>
<dbReference type="PANTHER" id="PTHR33121:SF71">
    <property type="entry name" value="OXYGEN SENSOR PROTEIN DOSP"/>
    <property type="match status" value="1"/>
</dbReference>
<evidence type="ECO:0000259" key="3">
    <source>
        <dbReference type="PROSITE" id="PS50887"/>
    </source>
</evidence>
<keyword evidence="1" id="KW-1133">Transmembrane helix</keyword>
<dbReference type="GO" id="GO:0071111">
    <property type="term" value="F:cyclic-guanylate-specific phosphodiesterase activity"/>
    <property type="evidence" value="ECO:0007669"/>
    <property type="project" value="InterPro"/>
</dbReference>
<evidence type="ECO:0000313" key="4">
    <source>
        <dbReference type="EMBL" id="KCZ57838.1"/>
    </source>
</evidence>
<feature type="domain" description="GGDEF" evidence="3">
    <location>
        <begin position="258"/>
        <end position="393"/>
    </location>
</feature>
<dbReference type="SUPFAM" id="SSF55073">
    <property type="entry name" value="Nucleotide cyclase"/>
    <property type="match status" value="1"/>
</dbReference>
<feature type="transmembrane region" description="Helical" evidence="1">
    <location>
        <begin position="176"/>
        <end position="195"/>
    </location>
</feature>
<dbReference type="PATRIC" id="fig|1280948.3.peg.3465"/>
<dbReference type="PANTHER" id="PTHR33121">
    <property type="entry name" value="CYCLIC DI-GMP PHOSPHODIESTERASE PDEF"/>
    <property type="match status" value="1"/>
</dbReference>
<dbReference type="CDD" id="cd01949">
    <property type="entry name" value="GGDEF"/>
    <property type="match status" value="1"/>
</dbReference>
<dbReference type="STRING" id="1280948.HY36_11720"/>
<dbReference type="RefSeq" id="WP_051602930.1">
    <property type="nucleotide sequence ID" value="NZ_AWFH01000063.1"/>
</dbReference>
<dbReference type="OrthoDB" id="7279500at2"/>
<dbReference type="SUPFAM" id="SSF141868">
    <property type="entry name" value="EAL domain-like"/>
    <property type="match status" value="1"/>
</dbReference>